<evidence type="ECO:0000256" key="4">
    <source>
        <dbReference type="ARBA" id="ARBA00023163"/>
    </source>
</evidence>
<sequence>MGRNKNIKTNTTTATTNNGGGSNNSTPVKIPKESKLQAKKLKAGDKYKTPKLTKSKLKKSKLEVQSNTEALLKFREKFITNLSNCIHQFEQDCLHDYQYKLKEIDTQLKLIHDNPSKVFSEKYDQIGQLRDYKIYRDELDKNYKLREIEEEYKNLLIKAEKNYQNENETVRKRLLGYVQDKRTRLRDEMNNMEISEEYTVEIPNRNHPQTRRSKRKEEELTISYNKVPKVELNPKLFTLRQDQVSEDFDIFYNGNGQQMLGKRRNLRNGKKQ</sequence>
<feature type="compositionally biased region" description="Low complexity" evidence="6">
    <location>
        <begin position="7"/>
        <end position="17"/>
    </location>
</feature>
<evidence type="ECO:0000256" key="2">
    <source>
        <dbReference type="ARBA" id="ARBA00022491"/>
    </source>
</evidence>
<proteinExistence type="predicted"/>
<evidence type="ECO:0000313" key="8">
    <source>
        <dbReference type="Proteomes" id="UP000070444"/>
    </source>
</evidence>
<comment type="subcellular location">
    <subcellularLocation>
        <location evidence="1">Nucleus</location>
    </subcellularLocation>
</comment>
<dbReference type="OrthoDB" id="70376at2759"/>
<evidence type="ECO:0000256" key="5">
    <source>
        <dbReference type="ARBA" id="ARBA00023242"/>
    </source>
</evidence>
<keyword evidence="3" id="KW-0805">Transcription regulation</keyword>
<dbReference type="GO" id="GO:0005654">
    <property type="term" value="C:nucleoplasm"/>
    <property type="evidence" value="ECO:0007669"/>
    <property type="project" value="UniProtKB-ARBA"/>
</dbReference>
<reference evidence="7 8" key="1">
    <citation type="journal article" date="2015" name="Genome Biol. Evol.">
        <title>Phylogenomic analyses indicate that early fungi evolved digesting cell walls of algal ancestors of land plants.</title>
        <authorList>
            <person name="Chang Y."/>
            <person name="Wang S."/>
            <person name="Sekimoto S."/>
            <person name="Aerts A.L."/>
            <person name="Choi C."/>
            <person name="Clum A."/>
            <person name="LaButti K.M."/>
            <person name="Lindquist E.A."/>
            <person name="Yee Ngan C."/>
            <person name="Ohm R.A."/>
            <person name="Salamov A.A."/>
            <person name="Grigoriev I.V."/>
            <person name="Spatafora J.W."/>
            <person name="Berbee M.L."/>
        </authorList>
    </citation>
    <scope>NUCLEOTIDE SEQUENCE [LARGE SCALE GENOMIC DNA]</scope>
    <source>
        <strain evidence="7 8">NRRL 28638</strain>
    </source>
</reference>
<keyword evidence="2" id="KW-0678">Repressor</keyword>
<dbReference type="AlphaFoldDB" id="A0A137PC15"/>
<dbReference type="GO" id="GO:0010468">
    <property type="term" value="P:regulation of gene expression"/>
    <property type="evidence" value="ECO:0007669"/>
    <property type="project" value="UniProtKB-ARBA"/>
</dbReference>
<gene>
    <name evidence="7" type="ORF">CONCODRAFT_77710</name>
</gene>
<keyword evidence="4" id="KW-0804">Transcription</keyword>
<accession>A0A137PC15</accession>
<keyword evidence="5" id="KW-0539">Nucleus</keyword>
<dbReference type="SMART" id="SM01401">
    <property type="entry name" value="Sds3"/>
    <property type="match status" value="1"/>
</dbReference>
<dbReference type="InterPro" id="IPR013907">
    <property type="entry name" value="Sds3"/>
</dbReference>
<evidence type="ECO:0000256" key="1">
    <source>
        <dbReference type="ARBA" id="ARBA00004123"/>
    </source>
</evidence>
<keyword evidence="8" id="KW-1185">Reference proteome</keyword>
<dbReference type="Pfam" id="PF08598">
    <property type="entry name" value="Sds3"/>
    <property type="match status" value="1"/>
</dbReference>
<protein>
    <submittedName>
        <fullName evidence="7">Uncharacterized protein</fullName>
    </submittedName>
</protein>
<evidence type="ECO:0000256" key="6">
    <source>
        <dbReference type="SAM" id="MobiDB-lite"/>
    </source>
</evidence>
<feature type="region of interest" description="Disordered" evidence="6">
    <location>
        <begin position="1"/>
        <end position="34"/>
    </location>
</feature>
<dbReference type="EMBL" id="KQ964451">
    <property type="protein sequence ID" value="KXN72515.1"/>
    <property type="molecule type" value="Genomic_DNA"/>
</dbReference>
<name>A0A137PC15_CONC2</name>
<evidence type="ECO:0000313" key="7">
    <source>
        <dbReference type="EMBL" id="KXN72515.1"/>
    </source>
</evidence>
<dbReference type="Proteomes" id="UP000070444">
    <property type="component" value="Unassembled WGS sequence"/>
</dbReference>
<organism evidence="7 8">
    <name type="scientific">Conidiobolus coronatus (strain ATCC 28846 / CBS 209.66 / NRRL 28638)</name>
    <name type="common">Delacroixia coronata</name>
    <dbReference type="NCBI Taxonomy" id="796925"/>
    <lineage>
        <taxon>Eukaryota</taxon>
        <taxon>Fungi</taxon>
        <taxon>Fungi incertae sedis</taxon>
        <taxon>Zoopagomycota</taxon>
        <taxon>Entomophthoromycotina</taxon>
        <taxon>Entomophthoromycetes</taxon>
        <taxon>Entomophthorales</taxon>
        <taxon>Ancylistaceae</taxon>
        <taxon>Conidiobolus</taxon>
    </lineage>
</organism>
<evidence type="ECO:0000256" key="3">
    <source>
        <dbReference type="ARBA" id="ARBA00023015"/>
    </source>
</evidence>